<evidence type="ECO:0000313" key="3">
    <source>
        <dbReference type="Proteomes" id="UP001162972"/>
    </source>
</evidence>
<evidence type="ECO:0000256" key="1">
    <source>
        <dbReference type="SAM" id="SignalP"/>
    </source>
</evidence>
<comment type="caution">
    <text evidence="2">The sequence shown here is derived from an EMBL/GenBank/DDBJ whole genome shotgun (WGS) entry which is preliminary data.</text>
</comment>
<proteinExistence type="predicted"/>
<keyword evidence="1" id="KW-0732">Signal</keyword>
<keyword evidence="3" id="KW-1185">Reference proteome</keyword>
<organism evidence="2 3">
    <name type="scientific">Salix udensis</name>
    <dbReference type="NCBI Taxonomy" id="889485"/>
    <lineage>
        <taxon>Eukaryota</taxon>
        <taxon>Viridiplantae</taxon>
        <taxon>Streptophyta</taxon>
        <taxon>Embryophyta</taxon>
        <taxon>Tracheophyta</taxon>
        <taxon>Spermatophyta</taxon>
        <taxon>Magnoliopsida</taxon>
        <taxon>eudicotyledons</taxon>
        <taxon>Gunneridae</taxon>
        <taxon>Pentapetalae</taxon>
        <taxon>rosids</taxon>
        <taxon>fabids</taxon>
        <taxon>Malpighiales</taxon>
        <taxon>Salicaceae</taxon>
        <taxon>Saliceae</taxon>
        <taxon>Salix</taxon>
    </lineage>
</organism>
<sequence length="106" mass="12113">MLNQRLVFALPYLLIFFFETSLQHPFLSDPCKCSSKPFFLSLKKEREKPPIFYSKALPFLSFEADIKWAVGSGQWTETLKTLPINNSGNIVTLHSPSQCNPFGSRK</sequence>
<evidence type="ECO:0000313" key="2">
    <source>
        <dbReference type="EMBL" id="KAJ6430426.1"/>
    </source>
</evidence>
<gene>
    <name evidence="2" type="ORF">OIU84_021760</name>
</gene>
<protein>
    <submittedName>
        <fullName evidence="2">Uncharacterized protein</fullName>
    </submittedName>
</protein>
<feature type="signal peptide" evidence="1">
    <location>
        <begin position="1"/>
        <end position="22"/>
    </location>
</feature>
<dbReference type="AlphaFoldDB" id="A0AAD6KVQ7"/>
<feature type="chain" id="PRO_5042163372" evidence="1">
    <location>
        <begin position="23"/>
        <end position="106"/>
    </location>
</feature>
<dbReference type="Proteomes" id="UP001162972">
    <property type="component" value="Chromosome 8"/>
</dbReference>
<dbReference type="EMBL" id="JAPFFJ010000004">
    <property type="protein sequence ID" value="KAJ6430426.1"/>
    <property type="molecule type" value="Genomic_DNA"/>
</dbReference>
<reference evidence="2 3" key="1">
    <citation type="journal article" date="2023" name="Int. J. Mol. Sci.">
        <title>De Novo Assembly and Annotation of 11 Diverse Shrub Willow (Salix) Genomes Reveals Novel Gene Organization in Sex-Linked Regions.</title>
        <authorList>
            <person name="Hyden B."/>
            <person name="Feng K."/>
            <person name="Yates T.B."/>
            <person name="Jawdy S."/>
            <person name="Cereghino C."/>
            <person name="Smart L.B."/>
            <person name="Muchero W."/>
        </authorList>
    </citation>
    <scope>NUCLEOTIDE SEQUENCE [LARGE SCALE GENOMIC DNA]</scope>
    <source>
        <tissue evidence="2">Shoot tip</tissue>
    </source>
</reference>
<accession>A0AAD6KVQ7</accession>
<name>A0AAD6KVQ7_9ROSI</name>